<proteinExistence type="predicted"/>
<sequence>VKRRWDCFHRLFTGASQVDTSYSLVLRRLASVLRRLAPAFYRSFVGWHWLFIDVS</sequence>
<comment type="caution">
    <text evidence="1">The sequence shown here is derived from an EMBL/GenBank/DDBJ whole genome shotgun (WGS) entry which is preliminary data.</text>
</comment>
<dbReference type="EMBL" id="JACEIK010000006">
    <property type="protein sequence ID" value="MCD7446128.1"/>
    <property type="molecule type" value="Genomic_DNA"/>
</dbReference>
<name>A0ABS8RHI4_DATST</name>
<protein>
    <submittedName>
        <fullName evidence="1">Uncharacterized protein</fullName>
    </submittedName>
</protein>
<feature type="non-terminal residue" evidence="1">
    <location>
        <position position="1"/>
    </location>
</feature>
<evidence type="ECO:0000313" key="1">
    <source>
        <dbReference type="EMBL" id="MCD7446128.1"/>
    </source>
</evidence>
<accession>A0ABS8RHI4</accession>
<dbReference type="Proteomes" id="UP000823775">
    <property type="component" value="Unassembled WGS sequence"/>
</dbReference>
<keyword evidence="2" id="KW-1185">Reference proteome</keyword>
<organism evidence="1 2">
    <name type="scientific">Datura stramonium</name>
    <name type="common">Jimsonweed</name>
    <name type="synonym">Common thornapple</name>
    <dbReference type="NCBI Taxonomy" id="4076"/>
    <lineage>
        <taxon>Eukaryota</taxon>
        <taxon>Viridiplantae</taxon>
        <taxon>Streptophyta</taxon>
        <taxon>Embryophyta</taxon>
        <taxon>Tracheophyta</taxon>
        <taxon>Spermatophyta</taxon>
        <taxon>Magnoliopsida</taxon>
        <taxon>eudicotyledons</taxon>
        <taxon>Gunneridae</taxon>
        <taxon>Pentapetalae</taxon>
        <taxon>asterids</taxon>
        <taxon>lamiids</taxon>
        <taxon>Solanales</taxon>
        <taxon>Solanaceae</taxon>
        <taxon>Solanoideae</taxon>
        <taxon>Datureae</taxon>
        <taxon>Datura</taxon>
    </lineage>
</organism>
<gene>
    <name evidence="1" type="ORF">HAX54_041513</name>
</gene>
<reference evidence="1 2" key="1">
    <citation type="journal article" date="2021" name="BMC Genomics">
        <title>Datura genome reveals duplications of psychoactive alkaloid biosynthetic genes and high mutation rate following tissue culture.</title>
        <authorList>
            <person name="Rajewski A."/>
            <person name="Carter-House D."/>
            <person name="Stajich J."/>
            <person name="Litt A."/>
        </authorList>
    </citation>
    <scope>NUCLEOTIDE SEQUENCE [LARGE SCALE GENOMIC DNA]</scope>
    <source>
        <strain evidence="1">AR-01</strain>
    </source>
</reference>
<evidence type="ECO:0000313" key="2">
    <source>
        <dbReference type="Proteomes" id="UP000823775"/>
    </source>
</evidence>